<reference evidence="6 7" key="1">
    <citation type="submission" date="2018-06" db="EMBL/GenBank/DDBJ databases">
        <title>Complete Genomes of Monosporascus.</title>
        <authorList>
            <person name="Robinson A.J."/>
            <person name="Natvig D.O."/>
        </authorList>
    </citation>
    <scope>NUCLEOTIDE SEQUENCE [LARGE SCALE GENOMIC DNA]</scope>
    <source>
        <strain evidence="6 7">CBS 609.92</strain>
    </source>
</reference>
<proteinExistence type="inferred from homology"/>
<dbReference type="PANTHER" id="PTHR20963">
    <property type="entry name" value="MULTIPLE INOSITOL POLYPHOSPHATE PHOSPHATASE-RELATED"/>
    <property type="match status" value="1"/>
</dbReference>
<feature type="transmembrane region" description="Helical" evidence="5">
    <location>
        <begin position="30"/>
        <end position="51"/>
    </location>
</feature>
<dbReference type="InterPro" id="IPR029033">
    <property type="entry name" value="His_PPase_superfam"/>
</dbReference>
<evidence type="ECO:0000256" key="5">
    <source>
        <dbReference type="SAM" id="Phobius"/>
    </source>
</evidence>
<dbReference type="InterPro" id="IPR016274">
    <property type="entry name" value="Histidine_acid_Pase_euk"/>
</dbReference>
<dbReference type="EMBL" id="QJNS01000066">
    <property type="protein sequence ID" value="RYO89834.1"/>
    <property type="molecule type" value="Genomic_DNA"/>
</dbReference>
<evidence type="ECO:0000256" key="4">
    <source>
        <dbReference type="ARBA" id="ARBA00023180"/>
    </source>
</evidence>
<keyword evidence="5" id="KW-0812">Transmembrane</keyword>
<gene>
    <name evidence="6" type="ORF">DL762_003018</name>
</gene>
<dbReference type="Gene3D" id="3.40.50.1240">
    <property type="entry name" value="Phosphoglycerate mutase-like"/>
    <property type="match status" value="1"/>
</dbReference>
<organism evidence="6 7">
    <name type="scientific">Monosporascus cannonballus</name>
    <dbReference type="NCBI Taxonomy" id="155416"/>
    <lineage>
        <taxon>Eukaryota</taxon>
        <taxon>Fungi</taxon>
        <taxon>Dikarya</taxon>
        <taxon>Ascomycota</taxon>
        <taxon>Pezizomycotina</taxon>
        <taxon>Sordariomycetes</taxon>
        <taxon>Xylariomycetidae</taxon>
        <taxon>Xylariales</taxon>
        <taxon>Xylariales incertae sedis</taxon>
        <taxon>Monosporascus</taxon>
    </lineage>
</organism>
<keyword evidence="4" id="KW-0325">Glycoprotein</keyword>
<evidence type="ECO:0000256" key="3">
    <source>
        <dbReference type="ARBA" id="ARBA00022801"/>
    </source>
</evidence>
<keyword evidence="5" id="KW-0472">Membrane</keyword>
<evidence type="ECO:0000313" key="6">
    <source>
        <dbReference type="EMBL" id="RYO89834.1"/>
    </source>
</evidence>
<evidence type="ECO:0000313" key="7">
    <source>
        <dbReference type="Proteomes" id="UP000294003"/>
    </source>
</evidence>
<comment type="similarity">
    <text evidence="1">Belongs to the histidine acid phosphatase family.</text>
</comment>
<name>A0ABY0HBU1_9PEZI</name>
<dbReference type="PANTHER" id="PTHR20963:SF42">
    <property type="entry name" value="PHOSPHOGLYCERATE MUTASE-LIKE PROTEIN"/>
    <property type="match status" value="1"/>
</dbReference>
<keyword evidence="3" id="KW-0378">Hydrolase</keyword>
<dbReference type="Proteomes" id="UP000294003">
    <property type="component" value="Unassembled WGS sequence"/>
</dbReference>
<comment type="caution">
    <text evidence="6">The sequence shown here is derived from an EMBL/GenBank/DDBJ whole genome shotgun (WGS) entry which is preliminary data.</text>
</comment>
<accession>A0ABY0HBU1</accession>
<keyword evidence="5" id="KW-1133">Transmembrane helix</keyword>
<evidence type="ECO:0000256" key="2">
    <source>
        <dbReference type="ARBA" id="ARBA00012632"/>
    </source>
</evidence>
<dbReference type="CDD" id="cd07061">
    <property type="entry name" value="HP_HAP_like"/>
    <property type="match status" value="1"/>
</dbReference>
<dbReference type="InterPro" id="IPR033379">
    <property type="entry name" value="Acid_Pase_AS"/>
</dbReference>
<dbReference type="SUPFAM" id="SSF53254">
    <property type="entry name" value="Phosphoglycerate mutase-like"/>
    <property type="match status" value="1"/>
</dbReference>
<dbReference type="PROSITE" id="PS00616">
    <property type="entry name" value="HIS_ACID_PHOSPHAT_1"/>
    <property type="match status" value="1"/>
</dbReference>
<dbReference type="PIRSF" id="PIRSF000894">
    <property type="entry name" value="Acid_phosphatase"/>
    <property type="match status" value="1"/>
</dbReference>
<dbReference type="Pfam" id="PF00328">
    <property type="entry name" value="His_Phos_2"/>
    <property type="match status" value="1"/>
</dbReference>
<evidence type="ECO:0000256" key="1">
    <source>
        <dbReference type="ARBA" id="ARBA00005375"/>
    </source>
</evidence>
<keyword evidence="7" id="KW-1185">Reference proteome</keyword>
<sequence>MLSAKGVYQPHGEDYTEIRRWSALHWRRRLLAAIFLTVVTTVMLLSTLWGIRIGGLVPILGLPSEAVPPGTETSNNDEFDLYKHLGHLSPFFVPSNTPESLKSGTPPGCAVSKAFLIHRHGSRHPHEEELAVIRNVSDYINDNRALFSNPRVELLDAWSFLKKGWDSSAFGADDLTAPGRQQMFDHGVELRLLHPDLEPDSDVLAGDENRVVESARWFMDGYFGRSANATADLHRVAEDADTVSWITPWETCARWRSGFGDEAVAQWGAVYLPPIAARINGLLADAFPGVNFTASHVHGMLYACAYGTAVRGVGSSPWCGVFRSDEILRAEYEYDLRQRAFSGYGLPDDMGPVLGGLLVANATAFLRRREEDKPNLSLNFGHDKTIALGLTALGLAADKEYPLTGPVNPDRNWRASRQVPFATYMLWRRLECDDDETRIQLILNGANFDLTPTGCGSDWYGSCTFKEFLNTARVDAALNVTHGDKRWEAACGQ</sequence>
<dbReference type="EC" id="3.1.3.8" evidence="2"/>
<dbReference type="InterPro" id="IPR000560">
    <property type="entry name" value="His_Pase_clade-2"/>
</dbReference>
<protein>
    <recommendedName>
        <fullName evidence="2">3-phytase</fullName>
        <ecNumber evidence="2">3.1.3.8</ecNumber>
    </recommendedName>
</protein>